<evidence type="ECO:0000313" key="2">
    <source>
        <dbReference type="EMBL" id="KRG11158.1"/>
    </source>
</evidence>
<organism evidence="2 3">
    <name type="scientific">Lederbergia galactosidilytica</name>
    <dbReference type="NCBI Taxonomy" id="217031"/>
    <lineage>
        <taxon>Bacteria</taxon>
        <taxon>Bacillati</taxon>
        <taxon>Bacillota</taxon>
        <taxon>Bacilli</taxon>
        <taxon>Bacillales</taxon>
        <taxon>Bacillaceae</taxon>
        <taxon>Lederbergia</taxon>
    </lineage>
</organism>
<evidence type="ECO:0000256" key="1">
    <source>
        <dbReference type="SAM" id="Phobius"/>
    </source>
</evidence>
<reference evidence="2 3" key="1">
    <citation type="submission" date="2015-06" db="EMBL/GenBank/DDBJ databases">
        <title>Genome sequencing project of Bacillus galactosidilyticus PL133.</title>
        <authorList>
            <person name="Gaiero J."/>
            <person name="Nicol R."/>
            <person name="Habash M."/>
        </authorList>
    </citation>
    <scope>NUCLEOTIDE SEQUENCE [LARGE SCALE GENOMIC DNA]</scope>
    <source>
        <strain evidence="2 3">PL133</strain>
    </source>
</reference>
<evidence type="ECO:0008006" key="4">
    <source>
        <dbReference type="Google" id="ProtNLM"/>
    </source>
</evidence>
<feature type="transmembrane region" description="Helical" evidence="1">
    <location>
        <begin position="43"/>
        <end position="63"/>
    </location>
</feature>
<gene>
    <name evidence="2" type="ORF">ACA29_18730</name>
</gene>
<dbReference type="AlphaFoldDB" id="A0A0Q9XSQ6"/>
<dbReference type="EMBL" id="LGPB01000129">
    <property type="protein sequence ID" value="KRG11158.1"/>
    <property type="molecule type" value="Genomic_DNA"/>
</dbReference>
<keyword evidence="1" id="KW-1133">Transmembrane helix</keyword>
<sequence>MKEIISGISLLFVIQGVGGLINHLTNGGKSWFLVNYIDVFQGWEIAIDILLIVIGGVIGLFSMKKSSSSRNGK</sequence>
<keyword evidence="1" id="KW-0472">Membrane</keyword>
<comment type="caution">
    <text evidence="2">The sequence shown here is derived from an EMBL/GenBank/DDBJ whole genome shotgun (WGS) entry which is preliminary data.</text>
</comment>
<name>A0A0Q9XSQ6_9BACI</name>
<proteinExistence type="predicted"/>
<dbReference type="PATRIC" id="fig|217031.4.peg.6342"/>
<evidence type="ECO:0000313" key="3">
    <source>
        <dbReference type="Proteomes" id="UP000053881"/>
    </source>
</evidence>
<keyword evidence="1" id="KW-0812">Transmembrane</keyword>
<dbReference type="Proteomes" id="UP000053881">
    <property type="component" value="Unassembled WGS sequence"/>
</dbReference>
<protein>
    <recommendedName>
        <fullName evidence="4">NADH dehydrogenase subunit 6</fullName>
    </recommendedName>
</protein>
<accession>A0A0Q9XSQ6</accession>